<dbReference type="InterPro" id="IPR004254">
    <property type="entry name" value="AdipoR/HlyIII-related"/>
</dbReference>
<comment type="similarity">
    <text evidence="2">Belongs to the ADIPOR family.</text>
</comment>
<name>A0A2G5TYP9_9PELO</name>
<feature type="transmembrane region" description="Helical" evidence="7">
    <location>
        <begin position="202"/>
        <end position="219"/>
    </location>
</feature>
<protein>
    <submittedName>
        <fullName evidence="8">Uncharacterized protein</fullName>
    </submittedName>
</protein>
<dbReference type="AlphaFoldDB" id="A0A2G5TYP9"/>
<feature type="transmembrane region" description="Helical" evidence="7">
    <location>
        <begin position="271"/>
        <end position="290"/>
    </location>
</feature>
<comment type="subcellular location">
    <subcellularLocation>
        <location evidence="1">Membrane</location>
        <topology evidence="1">Multi-pass membrane protein</topology>
    </subcellularLocation>
</comment>
<keyword evidence="5 7" id="KW-0472">Membrane</keyword>
<dbReference type="PANTHER" id="PTHR20855:SF15">
    <property type="entry name" value="PROGESTIN AND ADIPOQ RECEPTOR FAMILY MEMBER 3"/>
    <property type="match status" value="1"/>
</dbReference>
<evidence type="ECO:0000256" key="2">
    <source>
        <dbReference type="ARBA" id="ARBA00007018"/>
    </source>
</evidence>
<feature type="transmembrane region" description="Helical" evidence="7">
    <location>
        <begin position="98"/>
        <end position="117"/>
    </location>
</feature>
<sequence length="365" mass="42567">MTNILSVDNFLISFIEIEIIELKITLNVSAPSPPKIGLKMRKRCLKCNLKDVCHNHERYRLVSKHKLHKTLWQNDYVINHYRPPAMTKKMCAKSAFHINNETINIWSHLLGFIYFTYQQYYTNYIVLPSVGSHQSDHFVFTLSIFGMQMCMLLSASYHTFGCTSIEMRQKWLKMDIFGISAGLLGMYLNGIYTAFFCFQDHLTSYIYILLGIFVITAYVPTRQDFFERKIVGSRVGLLHIIYCIIITFGICPTVHWVFLHGGFDSDHVTKWFPNVVVLYSLIAAAFMFYVTMVPERLWPGKFDVVGCSHQWWHIFILGAMIYWQQSGNQLLTEYRSFSDSCHRFISPQNFSDISQSISNYSNPQF</sequence>
<dbReference type="STRING" id="1611254.A0A2G5TYP9"/>
<keyword evidence="3 7" id="KW-0812">Transmembrane</keyword>
<dbReference type="Pfam" id="PF03006">
    <property type="entry name" value="HlyIII"/>
    <property type="match status" value="1"/>
</dbReference>
<comment type="caution">
    <text evidence="8">The sequence shown here is derived from an EMBL/GenBank/DDBJ whole genome shotgun (WGS) entry which is preliminary data.</text>
</comment>
<dbReference type="GO" id="GO:0046872">
    <property type="term" value="F:metal ion binding"/>
    <property type="evidence" value="ECO:0007669"/>
    <property type="project" value="UniProtKB-KW"/>
</dbReference>
<keyword evidence="6" id="KW-0862">Zinc</keyword>
<dbReference type="OrthoDB" id="529367at2759"/>
<evidence type="ECO:0000313" key="8">
    <source>
        <dbReference type="EMBL" id="PIC32056.1"/>
    </source>
</evidence>
<feature type="binding site" evidence="6">
    <location>
        <position position="309"/>
    </location>
    <ligand>
        <name>Zn(2+)</name>
        <dbReference type="ChEBI" id="CHEBI:29105"/>
    </ligand>
</feature>
<dbReference type="GO" id="GO:0038023">
    <property type="term" value="F:signaling receptor activity"/>
    <property type="evidence" value="ECO:0007669"/>
    <property type="project" value="TreeGrafter"/>
</dbReference>
<evidence type="ECO:0000256" key="6">
    <source>
        <dbReference type="PIRSR" id="PIRSR604254-1"/>
    </source>
</evidence>
<dbReference type="PANTHER" id="PTHR20855">
    <property type="entry name" value="ADIPOR/PROGESTIN RECEPTOR-RELATED"/>
    <property type="match status" value="1"/>
</dbReference>
<evidence type="ECO:0000313" key="9">
    <source>
        <dbReference type="Proteomes" id="UP000230233"/>
    </source>
</evidence>
<keyword evidence="6" id="KW-0479">Metal-binding</keyword>
<reference evidence="9" key="1">
    <citation type="submission" date="2017-10" db="EMBL/GenBank/DDBJ databases">
        <title>Rapid genome shrinkage in a self-fertile nematode reveals novel sperm competition proteins.</title>
        <authorList>
            <person name="Yin D."/>
            <person name="Schwarz E.M."/>
            <person name="Thomas C.G."/>
            <person name="Felde R.L."/>
            <person name="Korf I.F."/>
            <person name="Cutter A.D."/>
            <person name="Schartner C.M."/>
            <person name="Ralston E.J."/>
            <person name="Meyer B.J."/>
            <person name="Haag E.S."/>
        </authorList>
    </citation>
    <scope>NUCLEOTIDE SEQUENCE [LARGE SCALE GENOMIC DNA]</scope>
    <source>
        <strain evidence="9">JU1422</strain>
    </source>
</reference>
<evidence type="ECO:0000256" key="3">
    <source>
        <dbReference type="ARBA" id="ARBA00022692"/>
    </source>
</evidence>
<accession>A0A2G5TYP9</accession>
<proteinExistence type="inferred from homology"/>
<feature type="transmembrane region" description="Helical" evidence="7">
    <location>
        <begin position="176"/>
        <end position="196"/>
    </location>
</feature>
<dbReference type="GO" id="GO:0016020">
    <property type="term" value="C:membrane"/>
    <property type="evidence" value="ECO:0007669"/>
    <property type="project" value="UniProtKB-SubCell"/>
</dbReference>
<evidence type="ECO:0000256" key="5">
    <source>
        <dbReference type="ARBA" id="ARBA00023136"/>
    </source>
</evidence>
<feature type="binding site" evidence="6">
    <location>
        <position position="158"/>
    </location>
    <ligand>
        <name>Zn(2+)</name>
        <dbReference type="ChEBI" id="CHEBI:29105"/>
    </ligand>
</feature>
<keyword evidence="9" id="KW-1185">Reference proteome</keyword>
<feature type="transmembrane region" description="Helical" evidence="7">
    <location>
        <begin position="240"/>
        <end position="259"/>
    </location>
</feature>
<organism evidence="8 9">
    <name type="scientific">Caenorhabditis nigoni</name>
    <dbReference type="NCBI Taxonomy" id="1611254"/>
    <lineage>
        <taxon>Eukaryota</taxon>
        <taxon>Metazoa</taxon>
        <taxon>Ecdysozoa</taxon>
        <taxon>Nematoda</taxon>
        <taxon>Chromadorea</taxon>
        <taxon>Rhabditida</taxon>
        <taxon>Rhabditina</taxon>
        <taxon>Rhabditomorpha</taxon>
        <taxon>Rhabditoidea</taxon>
        <taxon>Rhabditidae</taxon>
        <taxon>Peloderinae</taxon>
        <taxon>Caenorhabditis</taxon>
    </lineage>
</organism>
<evidence type="ECO:0000256" key="4">
    <source>
        <dbReference type="ARBA" id="ARBA00022989"/>
    </source>
</evidence>
<evidence type="ECO:0000256" key="1">
    <source>
        <dbReference type="ARBA" id="ARBA00004141"/>
    </source>
</evidence>
<evidence type="ECO:0000256" key="7">
    <source>
        <dbReference type="SAM" id="Phobius"/>
    </source>
</evidence>
<gene>
    <name evidence="8" type="primary">Cni-paqr-3</name>
    <name evidence="8" type="synonym">Cnig_chr_IV.g12534</name>
    <name evidence="8" type="ORF">B9Z55_012534</name>
</gene>
<feature type="transmembrane region" description="Helical" evidence="7">
    <location>
        <begin position="137"/>
        <end position="155"/>
    </location>
</feature>
<keyword evidence="4 7" id="KW-1133">Transmembrane helix</keyword>
<dbReference type="Proteomes" id="UP000230233">
    <property type="component" value="Chromosome IV"/>
</dbReference>
<dbReference type="EMBL" id="PDUG01000004">
    <property type="protein sequence ID" value="PIC32056.1"/>
    <property type="molecule type" value="Genomic_DNA"/>
</dbReference>
<feature type="binding site" evidence="6">
    <location>
        <position position="313"/>
    </location>
    <ligand>
        <name>Zn(2+)</name>
        <dbReference type="ChEBI" id="CHEBI:29105"/>
    </ligand>
</feature>